<evidence type="ECO:0000313" key="2">
    <source>
        <dbReference type="Proteomes" id="UP000614811"/>
    </source>
</evidence>
<sequence length="63" mass="6629">MPESGPPTVLSVAQIAALVCACAGSKIDDTIGVDQTDPKPTPFKSERLDVDASKSRCFSLCME</sequence>
<comment type="caution">
    <text evidence="1">The sequence shown here is derived from an EMBL/GenBank/DDBJ whole genome shotgun (WGS) entry which is preliminary data.</text>
</comment>
<accession>A0A918RL08</accession>
<gene>
    <name evidence="1" type="ORF">GCM10008090_06680</name>
</gene>
<protein>
    <submittedName>
        <fullName evidence="1">Uncharacterized protein</fullName>
    </submittedName>
</protein>
<reference evidence="1" key="2">
    <citation type="submission" date="2020-09" db="EMBL/GenBank/DDBJ databases">
        <authorList>
            <person name="Sun Q."/>
            <person name="Kim S."/>
        </authorList>
    </citation>
    <scope>NUCLEOTIDE SEQUENCE</scope>
    <source>
        <strain evidence="1">KCTC 12711</strain>
    </source>
</reference>
<reference evidence="1" key="1">
    <citation type="journal article" date="2014" name="Int. J. Syst. Evol. Microbiol.">
        <title>Complete genome sequence of Corynebacterium casei LMG S-19264T (=DSM 44701T), isolated from a smear-ripened cheese.</title>
        <authorList>
            <consortium name="US DOE Joint Genome Institute (JGI-PGF)"/>
            <person name="Walter F."/>
            <person name="Albersmeier A."/>
            <person name="Kalinowski J."/>
            <person name="Ruckert C."/>
        </authorList>
    </citation>
    <scope>NUCLEOTIDE SEQUENCE</scope>
    <source>
        <strain evidence="1">KCTC 12711</strain>
    </source>
</reference>
<organism evidence="1 2">
    <name type="scientific">Arenicella chitinivorans</name>
    <dbReference type="NCBI Taxonomy" id="1329800"/>
    <lineage>
        <taxon>Bacteria</taxon>
        <taxon>Pseudomonadati</taxon>
        <taxon>Pseudomonadota</taxon>
        <taxon>Gammaproteobacteria</taxon>
        <taxon>Arenicellales</taxon>
        <taxon>Arenicellaceae</taxon>
        <taxon>Arenicella</taxon>
    </lineage>
</organism>
<dbReference type="Proteomes" id="UP000614811">
    <property type="component" value="Unassembled WGS sequence"/>
</dbReference>
<evidence type="ECO:0000313" key="1">
    <source>
        <dbReference type="EMBL" id="GHA00521.1"/>
    </source>
</evidence>
<keyword evidence="2" id="KW-1185">Reference proteome</keyword>
<proteinExistence type="predicted"/>
<dbReference type="EMBL" id="BMXA01000001">
    <property type="protein sequence ID" value="GHA00521.1"/>
    <property type="molecule type" value="Genomic_DNA"/>
</dbReference>
<name>A0A918RL08_9GAMM</name>
<dbReference type="AlphaFoldDB" id="A0A918RL08"/>